<dbReference type="Proteomes" id="UP000675379">
    <property type="component" value="Unassembled WGS sequence"/>
</dbReference>
<evidence type="ECO:0000256" key="1">
    <source>
        <dbReference type="SAM" id="MobiDB-lite"/>
    </source>
</evidence>
<dbReference type="RefSeq" id="WP_211801874.1">
    <property type="nucleotide sequence ID" value="NZ_JAGSCS010000013.1"/>
</dbReference>
<proteinExistence type="predicted"/>
<evidence type="ECO:0000313" key="4">
    <source>
        <dbReference type="Proteomes" id="UP000675379"/>
    </source>
</evidence>
<dbReference type="InterPro" id="IPR038720">
    <property type="entry name" value="YprB_RNase_H-like_dom"/>
</dbReference>
<evidence type="ECO:0000259" key="2">
    <source>
        <dbReference type="Pfam" id="PF13482"/>
    </source>
</evidence>
<gene>
    <name evidence="3" type="ORF">KCG48_09865</name>
</gene>
<feature type="domain" description="YprB ribonuclease H-like" evidence="2">
    <location>
        <begin position="31"/>
        <end position="208"/>
    </location>
</feature>
<protein>
    <submittedName>
        <fullName evidence="3">Ribonuclease H-like domain-containing protein</fullName>
    </submittedName>
</protein>
<name>A0A941HQL9_9CLOT</name>
<evidence type="ECO:0000313" key="3">
    <source>
        <dbReference type="EMBL" id="MBR0576644.1"/>
    </source>
</evidence>
<accession>A0A941HQL9</accession>
<dbReference type="InterPro" id="IPR012337">
    <property type="entry name" value="RNaseH-like_sf"/>
</dbReference>
<reference evidence="3" key="1">
    <citation type="submission" date="2021-04" db="EMBL/GenBank/DDBJ databases">
        <title>Proteiniclasticum sedimins sp. nov., an obligate anaerobic bacterium isolated from anaerobic sludge.</title>
        <authorList>
            <person name="Liu J."/>
        </authorList>
    </citation>
    <scope>NUCLEOTIDE SEQUENCE</scope>
    <source>
        <strain evidence="3">BAD-10</strain>
    </source>
</reference>
<dbReference type="SUPFAM" id="SSF53098">
    <property type="entry name" value="Ribonuclease H-like"/>
    <property type="match status" value="1"/>
</dbReference>
<dbReference type="EMBL" id="JAGSCS010000013">
    <property type="protein sequence ID" value="MBR0576644.1"/>
    <property type="molecule type" value="Genomic_DNA"/>
</dbReference>
<organism evidence="3 4">
    <name type="scientific">Proteiniclasticum sediminis</name>
    <dbReference type="NCBI Taxonomy" id="2804028"/>
    <lineage>
        <taxon>Bacteria</taxon>
        <taxon>Bacillati</taxon>
        <taxon>Bacillota</taxon>
        <taxon>Clostridia</taxon>
        <taxon>Eubacteriales</taxon>
        <taxon>Clostridiaceae</taxon>
        <taxon>Proteiniclasticum</taxon>
    </lineage>
</organism>
<dbReference type="Pfam" id="PF13482">
    <property type="entry name" value="RNase_H_2"/>
    <property type="match status" value="1"/>
</dbReference>
<keyword evidence="4" id="KW-1185">Reference proteome</keyword>
<feature type="compositionally biased region" description="Basic and acidic residues" evidence="1">
    <location>
        <begin position="242"/>
        <end position="256"/>
    </location>
</feature>
<dbReference type="AlphaFoldDB" id="A0A941HQL9"/>
<feature type="region of interest" description="Disordered" evidence="1">
    <location>
        <begin position="242"/>
        <end position="265"/>
    </location>
</feature>
<comment type="caution">
    <text evidence="3">The sequence shown here is derived from an EMBL/GenBank/DDBJ whole genome shotgun (WGS) entry which is preliminary data.</text>
</comment>
<sequence length="265" mass="31680">MLIHDVLIPAEPVNPRKSLKINHREIIDKAIFFDLEHYLYKEPICIGVFGAATYSRESQAIHSTQYMIENQRDAREILKMTEKYFRLQKVNGMEYIVTFSGNNDFMVINHLFHKYEIDFNFEENFILVDLQKEYEHRFHRNIGLKNLERLFRIERQGELISGMTLAKTFSKIIKDRDYIARMPREKILKILNYNEQDVVNLYNIMNHWEDIVEADVVLLEEILLEEKLVKLEKKRLQEEARQEALRESLPQEHDDQPPIWESAGL</sequence>